<protein>
    <recommendedName>
        <fullName evidence="2">HTH cro/C1-type domain-containing protein</fullName>
    </recommendedName>
</protein>
<dbReference type="SUPFAM" id="SSF47413">
    <property type="entry name" value="lambda repressor-like DNA-binding domains"/>
    <property type="match status" value="1"/>
</dbReference>
<dbReference type="CDD" id="cd00093">
    <property type="entry name" value="HTH_XRE"/>
    <property type="match status" value="1"/>
</dbReference>
<dbReference type="GO" id="GO:0003677">
    <property type="term" value="F:DNA binding"/>
    <property type="evidence" value="ECO:0007669"/>
    <property type="project" value="UniProtKB-KW"/>
</dbReference>
<evidence type="ECO:0000313" key="3">
    <source>
        <dbReference type="EMBL" id="KUP97786.1"/>
    </source>
</evidence>
<dbReference type="EMBL" id="LGEM01000020">
    <property type="protein sequence ID" value="KUP97786.1"/>
    <property type="molecule type" value="Genomic_DNA"/>
</dbReference>
<name>A0A147KKG1_THECS</name>
<evidence type="ECO:0000313" key="4">
    <source>
        <dbReference type="Proteomes" id="UP000074382"/>
    </source>
</evidence>
<evidence type="ECO:0000259" key="2">
    <source>
        <dbReference type="PROSITE" id="PS50943"/>
    </source>
</evidence>
<sequence length="407" mass="44128">MKDTEISDKIRSLRQRRGWTQEELAARAGLSREVIAKIERGGTARMATYHALARALGVRTLMFVSPQDPEPVADPHRDTALAQIRAVINPPVSVDGGLLFPAVEDAEPNLDVLAGAADALAGHYARGTYNELASLLPAVVQSAHQHVQALDGEEKVRAHRVRADILVSAGQYLIQVREHDLALMALRDALTDALTADDPVFAAAVVPVQSWALLRQARFDEVEKLCERTADKVEPTKLSKATPDELGAWGHLLLWASAAAARNNRPEEAEDYLRAAAAAAARLGREAEVTGRRPFGPLTVAMKEVENTLIAGRPDRALQLAEQLPRDVGLTYSLAVHRHRIDVAKSQVLLGDAEAATATLAELRSAVPGWLRHQQAAREVAEDILAARTRMPSAEQRDLADFLGVPA</sequence>
<dbReference type="Gene3D" id="1.10.260.40">
    <property type="entry name" value="lambda repressor-like DNA-binding domains"/>
    <property type="match status" value="1"/>
</dbReference>
<dbReference type="PATRIC" id="fig|665004.4.peg.1754"/>
<keyword evidence="4" id="KW-1185">Reference proteome</keyword>
<proteinExistence type="predicted"/>
<organism evidence="3 4">
    <name type="scientific">Thermobifida cellulosilytica TB100</name>
    <dbReference type="NCBI Taxonomy" id="665004"/>
    <lineage>
        <taxon>Bacteria</taxon>
        <taxon>Bacillati</taxon>
        <taxon>Actinomycetota</taxon>
        <taxon>Actinomycetes</taxon>
        <taxon>Streptosporangiales</taxon>
        <taxon>Nocardiopsidaceae</taxon>
        <taxon>Thermobifida</taxon>
    </lineage>
</organism>
<reference evidence="4" key="1">
    <citation type="journal article" date="2017" name="Acta Aliment.">
        <title>Plant polysaccharide degrading enzyme system of Thermpbifida cellulosilytica TB100 revealed by de novo genome project data.</title>
        <authorList>
            <person name="Toth A."/>
            <person name="Baka E."/>
            <person name="Luzics S."/>
            <person name="Bata-Vidacs I."/>
            <person name="Nagy I."/>
            <person name="Balint B."/>
            <person name="Herceg R."/>
            <person name="Olasz F."/>
            <person name="Wilk T."/>
            <person name="Nagy T."/>
            <person name="Kriszt B."/>
            <person name="Nagy I."/>
            <person name="Kukolya J."/>
        </authorList>
    </citation>
    <scope>NUCLEOTIDE SEQUENCE [LARGE SCALE GENOMIC DNA]</scope>
    <source>
        <strain evidence="4">TB100</strain>
    </source>
</reference>
<dbReference type="InterPro" id="IPR010982">
    <property type="entry name" value="Lambda_DNA-bd_dom_sf"/>
</dbReference>
<dbReference type="SMART" id="SM00530">
    <property type="entry name" value="HTH_XRE"/>
    <property type="match status" value="1"/>
</dbReference>
<comment type="caution">
    <text evidence="3">The sequence shown here is derived from an EMBL/GenBank/DDBJ whole genome shotgun (WGS) entry which is preliminary data.</text>
</comment>
<dbReference type="GO" id="GO:0003700">
    <property type="term" value="F:DNA-binding transcription factor activity"/>
    <property type="evidence" value="ECO:0007669"/>
    <property type="project" value="TreeGrafter"/>
</dbReference>
<accession>A0A147KKG1</accession>
<gene>
    <name evidence="3" type="ORF">AC529_04875</name>
</gene>
<dbReference type="Pfam" id="PF01381">
    <property type="entry name" value="HTH_3"/>
    <property type="match status" value="1"/>
</dbReference>
<dbReference type="AlphaFoldDB" id="A0A147KKG1"/>
<dbReference type="PROSITE" id="PS50943">
    <property type="entry name" value="HTH_CROC1"/>
    <property type="match status" value="1"/>
</dbReference>
<feature type="domain" description="HTH cro/C1-type" evidence="2">
    <location>
        <begin position="10"/>
        <end position="63"/>
    </location>
</feature>
<dbReference type="InterPro" id="IPR050807">
    <property type="entry name" value="TransReg_Diox_bact_type"/>
</dbReference>
<evidence type="ECO:0000256" key="1">
    <source>
        <dbReference type="ARBA" id="ARBA00023125"/>
    </source>
</evidence>
<dbReference type="GO" id="GO:0005829">
    <property type="term" value="C:cytosol"/>
    <property type="evidence" value="ECO:0007669"/>
    <property type="project" value="TreeGrafter"/>
</dbReference>
<dbReference type="RefSeq" id="WP_232306630.1">
    <property type="nucleotide sequence ID" value="NZ_KQ950181.1"/>
</dbReference>
<dbReference type="PANTHER" id="PTHR46797:SF1">
    <property type="entry name" value="METHYLPHOSPHONATE SYNTHASE"/>
    <property type="match status" value="1"/>
</dbReference>
<dbReference type="STRING" id="665004.AC529_04875"/>
<dbReference type="PANTHER" id="PTHR46797">
    <property type="entry name" value="HTH-TYPE TRANSCRIPTIONAL REGULATOR"/>
    <property type="match status" value="1"/>
</dbReference>
<dbReference type="InterPro" id="IPR001387">
    <property type="entry name" value="Cro/C1-type_HTH"/>
</dbReference>
<dbReference type="Proteomes" id="UP000074382">
    <property type="component" value="Unassembled WGS sequence"/>
</dbReference>
<keyword evidence="1" id="KW-0238">DNA-binding</keyword>